<dbReference type="GO" id="GO:0012505">
    <property type="term" value="C:endomembrane system"/>
    <property type="evidence" value="ECO:0007669"/>
    <property type="project" value="UniProtKB-SubCell"/>
</dbReference>
<keyword evidence="4 11" id="KW-0812">Transmembrane</keyword>
<dbReference type="PROSITE" id="PS00154">
    <property type="entry name" value="ATPASE_E1_E2"/>
    <property type="match status" value="1"/>
</dbReference>
<feature type="transmembrane region" description="Helical" evidence="11">
    <location>
        <begin position="285"/>
        <end position="314"/>
    </location>
</feature>
<dbReference type="InterPro" id="IPR023214">
    <property type="entry name" value="HAD_sf"/>
</dbReference>
<sequence length="901" mass="95798">MALHDPAVSAADQPSTVAWHSLAAEQAAQQLNVDCSTGLSDGEVAERLARHGPNLMTETPGKPAWRRLLEQLLQPLVLVLIAAGAITAGLGEWTDASVILSVVLVNAGIGYWQEAKAEGALAALARSVATPVTVRRGGHRQQLDASRLVPGDVVILAAGDRIPADLRLFQQRELHTDDSMLTGESLPVGKHTDPLADDTLLAERANMAYAGTTVVAGQGAGLVIATGDATETGRIAGLIANAPEITTPLTRKMATFSNWLLWAIGGLALLTFGVGLARGEAAFDMFMAAVALAVGAIPEGLPAAVTVTLAIGVARMAKRRAIIRRLAAVETLGSTTVICSDKTGTLTENAMTVRMLWTAGLGYAVSGHGYTPDGAITHDGLPARIDGALRECLVAGALCNEASLRRDGPHWQITGDPTEAALLVAARKGGLDEHTLRALFPRRDELPFDACRQYMATAHQGDGQPLLYVKGALERLLPLCRDQLDARGQPVALDAAAVEAIAEAYAGQGMRVLLLARRIFAENSALTAGMVDGLTLLGLVGMIDPPRKAAIGAIRNCHSAGIRVKMITGDHAVTALAIARQIGLPAERALTGRELAGLDEAQLAEVAQHTDVFARVEPEQKLRLVRALQSRGEVVAMTGDGVNDAPALKQADIGIAMGLSGTEVAKEAAAMVLTDDNFASIEAAAEEGRGVWDNLVKFITWTLPTNFGEGLVIVAAILFGATLPITPLQILWINMTTAVLLGLTLAFEPIERGIMHRPPRRQATPVLDGALIRRIVLVSLLLLGGAFGLFLRELAQGHTLAEARTVAVNVFVMVEMLYLFNCRSLSRGFWQLGLFSNRWFWAGLAAMLVLQLLLTYWPPLNAAFQTAPIGRQEWLEIGAFALLSSLIVGLEKRWSNRRRST</sequence>
<feature type="transmembrane region" description="Helical" evidence="11">
    <location>
        <begin position="832"/>
        <end position="854"/>
    </location>
</feature>
<dbReference type="FunFam" id="3.40.50.1000:FF:000028">
    <property type="entry name" value="Calcium-transporting P-type ATPase, putative"/>
    <property type="match status" value="1"/>
</dbReference>
<dbReference type="PANTHER" id="PTHR43294:SF20">
    <property type="entry name" value="P-TYPE ATPASE"/>
    <property type="match status" value="1"/>
</dbReference>
<evidence type="ECO:0000256" key="8">
    <source>
        <dbReference type="ARBA" id="ARBA00022967"/>
    </source>
</evidence>
<evidence type="ECO:0000256" key="10">
    <source>
        <dbReference type="ARBA" id="ARBA00023136"/>
    </source>
</evidence>
<dbReference type="Gene3D" id="3.40.50.1000">
    <property type="entry name" value="HAD superfamily/HAD-like"/>
    <property type="match status" value="1"/>
</dbReference>
<evidence type="ECO:0000256" key="7">
    <source>
        <dbReference type="ARBA" id="ARBA00022842"/>
    </source>
</evidence>
<keyword evidence="9 11" id="KW-1133">Transmembrane helix</keyword>
<evidence type="ECO:0000313" key="13">
    <source>
        <dbReference type="EMBL" id="KXB29650.1"/>
    </source>
</evidence>
<keyword evidence="14" id="KW-1185">Reference proteome</keyword>
<dbReference type="GO" id="GO:1990573">
    <property type="term" value="P:potassium ion import across plasma membrane"/>
    <property type="evidence" value="ECO:0007669"/>
    <property type="project" value="TreeGrafter"/>
</dbReference>
<keyword evidence="10 11" id="KW-0472">Membrane</keyword>
<feature type="transmembrane region" description="Helical" evidence="11">
    <location>
        <begin position="259"/>
        <end position="279"/>
    </location>
</feature>
<reference evidence="13 14" key="1">
    <citation type="submission" date="2015-12" db="EMBL/GenBank/DDBJ databases">
        <title>Nitrous oxide reduction kinetics distinguish bacteria harboring typical versus atypical NosZ.</title>
        <authorList>
            <person name="Yoon S."/>
            <person name="Nissen S."/>
            <person name="Park D."/>
            <person name="Sanford R.A."/>
            <person name="Loeffler F.E."/>
        </authorList>
    </citation>
    <scope>NUCLEOTIDE SEQUENCE [LARGE SCALE GENOMIC DNA]</scope>
    <source>
        <strain evidence="13 14">ATCC BAA-841</strain>
    </source>
</reference>
<comment type="similarity">
    <text evidence="2">Belongs to the cation transport ATPase (P-type) (TC 3.A.3) family. Type IIA subfamily.</text>
</comment>
<dbReference type="GO" id="GO:0006883">
    <property type="term" value="P:intracellular sodium ion homeostasis"/>
    <property type="evidence" value="ECO:0007669"/>
    <property type="project" value="TreeGrafter"/>
</dbReference>
<gene>
    <name evidence="13" type="ORF">AT959_17105</name>
</gene>
<dbReference type="EMBL" id="LODL01000035">
    <property type="protein sequence ID" value="KXB29650.1"/>
    <property type="molecule type" value="Genomic_DNA"/>
</dbReference>
<dbReference type="GO" id="GO:0005524">
    <property type="term" value="F:ATP binding"/>
    <property type="evidence" value="ECO:0007669"/>
    <property type="project" value="UniProtKB-KW"/>
</dbReference>
<keyword evidence="3" id="KW-0597">Phosphoprotein</keyword>
<dbReference type="SUPFAM" id="SSF81660">
    <property type="entry name" value="Metal cation-transporting ATPase, ATP-binding domain N"/>
    <property type="match status" value="1"/>
</dbReference>
<feature type="transmembrane region" description="Helical" evidence="11">
    <location>
        <begin position="803"/>
        <end position="820"/>
    </location>
</feature>
<dbReference type="SUPFAM" id="SSF81653">
    <property type="entry name" value="Calcium ATPase, transduction domain A"/>
    <property type="match status" value="1"/>
</dbReference>
<comment type="subcellular location">
    <subcellularLocation>
        <location evidence="1">Endomembrane system</location>
        <topology evidence="1">Multi-pass membrane protein</topology>
    </subcellularLocation>
</comment>
<dbReference type="GO" id="GO:1902600">
    <property type="term" value="P:proton transmembrane transport"/>
    <property type="evidence" value="ECO:0007669"/>
    <property type="project" value="TreeGrafter"/>
</dbReference>
<dbReference type="PRINTS" id="PR00119">
    <property type="entry name" value="CATATPASE"/>
</dbReference>
<feature type="transmembrane region" description="Helical" evidence="11">
    <location>
        <begin position="874"/>
        <end position="890"/>
    </location>
</feature>
<evidence type="ECO:0000256" key="3">
    <source>
        <dbReference type="ARBA" id="ARBA00022553"/>
    </source>
</evidence>
<dbReference type="InterPro" id="IPR001757">
    <property type="entry name" value="P_typ_ATPase"/>
</dbReference>
<dbReference type="GO" id="GO:0005391">
    <property type="term" value="F:P-type sodium:potassium-exchanging transporter activity"/>
    <property type="evidence" value="ECO:0007669"/>
    <property type="project" value="TreeGrafter"/>
</dbReference>
<feature type="transmembrane region" description="Helical" evidence="11">
    <location>
        <begin position="707"/>
        <end position="725"/>
    </location>
</feature>
<dbReference type="SFLD" id="SFLDG00002">
    <property type="entry name" value="C1.7:_P-type_atpase_like"/>
    <property type="match status" value="1"/>
</dbReference>
<dbReference type="InterPro" id="IPR018303">
    <property type="entry name" value="ATPase_P-typ_P_site"/>
</dbReference>
<keyword evidence="5" id="KW-0547">Nucleotide-binding</keyword>
<dbReference type="FunFam" id="3.40.50.1000:FF:000001">
    <property type="entry name" value="Phospholipid-transporting ATPase IC"/>
    <property type="match status" value="1"/>
</dbReference>
<dbReference type="Pfam" id="PF00690">
    <property type="entry name" value="Cation_ATPase_N"/>
    <property type="match status" value="1"/>
</dbReference>
<dbReference type="InterPro" id="IPR050510">
    <property type="entry name" value="Cation_transp_ATPase_P-type"/>
</dbReference>
<evidence type="ECO:0000256" key="1">
    <source>
        <dbReference type="ARBA" id="ARBA00004127"/>
    </source>
</evidence>
<name>A0A133XFB5_9RHOO</name>
<evidence type="ECO:0000259" key="12">
    <source>
        <dbReference type="SMART" id="SM00831"/>
    </source>
</evidence>
<dbReference type="InterPro" id="IPR023298">
    <property type="entry name" value="ATPase_P-typ_TM_dom_sf"/>
</dbReference>
<evidence type="ECO:0000256" key="11">
    <source>
        <dbReference type="SAM" id="Phobius"/>
    </source>
</evidence>
<keyword evidence="7" id="KW-0460">Magnesium</keyword>
<evidence type="ECO:0000256" key="6">
    <source>
        <dbReference type="ARBA" id="ARBA00022840"/>
    </source>
</evidence>
<dbReference type="InterPro" id="IPR036412">
    <property type="entry name" value="HAD-like_sf"/>
</dbReference>
<dbReference type="PANTHER" id="PTHR43294">
    <property type="entry name" value="SODIUM/POTASSIUM-TRANSPORTING ATPASE SUBUNIT ALPHA"/>
    <property type="match status" value="1"/>
</dbReference>
<feature type="transmembrane region" description="Helical" evidence="11">
    <location>
        <begin position="771"/>
        <end position="791"/>
    </location>
</feature>
<organism evidence="13 14">
    <name type="scientific">Dechloromonas denitrificans</name>
    <dbReference type="NCBI Taxonomy" id="281362"/>
    <lineage>
        <taxon>Bacteria</taxon>
        <taxon>Pseudomonadati</taxon>
        <taxon>Pseudomonadota</taxon>
        <taxon>Betaproteobacteria</taxon>
        <taxon>Rhodocyclales</taxon>
        <taxon>Azonexaceae</taxon>
        <taxon>Dechloromonas</taxon>
    </lineage>
</organism>
<protein>
    <submittedName>
        <fullName evidence="13">Carbonate dehydratase</fullName>
    </submittedName>
</protein>
<feature type="transmembrane region" description="Helical" evidence="11">
    <location>
        <begin position="731"/>
        <end position="750"/>
    </location>
</feature>
<dbReference type="InterPro" id="IPR008250">
    <property type="entry name" value="ATPase_P-typ_transduc_dom_A_sf"/>
</dbReference>
<dbReference type="Gene3D" id="3.40.1110.10">
    <property type="entry name" value="Calcium-transporting ATPase, cytoplasmic domain N"/>
    <property type="match status" value="1"/>
</dbReference>
<evidence type="ECO:0000256" key="2">
    <source>
        <dbReference type="ARBA" id="ARBA00005675"/>
    </source>
</evidence>
<evidence type="ECO:0000256" key="9">
    <source>
        <dbReference type="ARBA" id="ARBA00022989"/>
    </source>
</evidence>
<dbReference type="NCBIfam" id="TIGR01494">
    <property type="entry name" value="ATPase_P-type"/>
    <property type="match status" value="2"/>
</dbReference>
<dbReference type="Pfam" id="PF00122">
    <property type="entry name" value="E1-E2_ATPase"/>
    <property type="match status" value="1"/>
</dbReference>
<dbReference type="InterPro" id="IPR023299">
    <property type="entry name" value="ATPase_P-typ_cyto_dom_N"/>
</dbReference>
<dbReference type="Gene3D" id="2.70.150.10">
    <property type="entry name" value="Calcium-transporting ATPase, cytoplasmic transduction domain A"/>
    <property type="match status" value="1"/>
</dbReference>
<dbReference type="GO" id="GO:0005886">
    <property type="term" value="C:plasma membrane"/>
    <property type="evidence" value="ECO:0007669"/>
    <property type="project" value="TreeGrafter"/>
</dbReference>
<dbReference type="GO" id="GO:0030007">
    <property type="term" value="P:intracellular potassium ion homeostasis"/>
    <property type="evidence" value="ECO:0007669"/>
    <property type="project" value="TreeGrafter"/>
</dbReference>
<dbReference type="InterPro" id="IPR004014">
    <property type="entry name" value="ATPase_P-typ_cation-transptr_N"/>
</dbReference>
<feature type="domain" description="Cation-transporting P-type ATPase N-terminal" evidence="12">
    <location>
        <begin position="18"/>
        <end position="92"/>
    </location>
</feature>
<dbReference type="AlphaFoldDB" id="A0A133XFB5"/>
<dbReference type="InterPro" id="IPR044492">
    <property type="entry name" value="P_typ_ATPase_HD_dom"/>
</dbReference>
<dbReference type="Proteomes" id="UP000070186">
    <property type="component" value="Unassembled WGS sequence"/>
</dbReference>
<keyword evidence="6" id="KW-0067">ATP-binding</keyword>
<evidence type="ECO:0000313" key="14">
    <source>
        <dbReference type="Proteomes" id="UP000070186"/>
    </source>
</evidence>
<evidence type="ECO:0000256" key="4">
    <source>
        <dbReference type="ARBA" id="ARBA00022692"/>
    </source>
</evidence>
<dbReference type="FunFam" id="2.70.150.10:FF:000160">
    <property type="entry name" value="Sarcoplasmic/endoplasmic reticulum calcium ATPase 1"/>
    <property type="match status" value="1"/>
</dbReference>
<dbReference type="PRINTS" id="PR00120">
    <property type="entry name" value="HATPASE"/>
</dbReference>
<dbReference type="GO" id="GO:0036376">
    <property type="term" value="P:sodium ion export across plasma membrane"/>
    <property type="evidence" value="ECO:0007669"/>
    <property type="project" value="TreeGrafter"/>
</dbReference>
<dbReference type="InterPro" id="IPR006068">
    <property type="entry name" value="ATPase_P-typ_cation-transptr_C"/>
</dbReference>
<dbReference type="Pfam" id="PF08282">
    <property type="entry name" value="Hydrolase_3"/>
    <property type="match status" value="1"/>
</dbReference>
<dbReference type="STRING" id="281362.AT959_17105"/>
<evidence type="ECO:0000256" key="5">
    <source>
        <dbReference type="ARBA" id="ARBA00022741"/>
    </source>
</evidence>
<dbReference type="SFLD" id="SFLDF00027">
    <property type="entry name" value="p-type_atpase"/>
    <property type="match status" value="1"/>
</dbReference>
<dbReference type="RefSeq" id="WP_066885684.1">
    <property type="nucleotide sequence ID" value="NZ_LODL01000035.1"/>
</dbReference>
<dbReference type="GO" id="GO:0016887">
    <property type="term" value="F:ATP hydrolysis activity"/>
    <property type="evidence" value="ECO:0007669"/>
    <property type="project" value="InterPro"/>
</dbReference>
<dbReference type="SFLD" id="SFLDS00003">
    <property type="entry name" value="Haloacid_Dehalogenase"/>
    <property type="match status" value="1"/>
</dbReference>
<dbReference type="Pfam" id="PF00689">
    <property type="entry name" value="Cation_ATPase_C"/>
    <property type="match status" value="1"/>
</dbReference>
<dbReference type="SUPFAM" id="SSF81665">
    <property type="entry name" value="Calcium ATPase, transmembrane domain M"/>
    <property type="match status" value="1"/>
</dbReference>
<accession>A0A133XFB5</accession>
<dbReference type="SMART" id="SM00831">
    <property type="entry name" value="Cation_ATPase_N"/>
    <property type="match status" value="1"/>
</dbReference>
<proteinExistence type="inferred from homology"/>
<dbReference type="SUPFAM" id="SSF56784">
    <property type="entry name" value="HAD-like"/>
    <property type="match status" value="1"/>
</dbReference>
<dbReference type="Gene3D" id="1.20.1110.10">
    <property type="entry name" value="Calcium-transporting ATPase, transmembrane domain"/>
    <property type="match status" value="1"/>
</dbReference>
<dbReference type="Pfam" id="PF13246">
    <property type="entry name" value="Cation_ATPase"/>
    <property type="match status" value="1"/>
</dbReference>
<keyword evidence="8" id="KW-1278">Translocase</keyword>
<dbReference type="InterPro" id="IPR059000">
    <property type="entry name" value="ATPase_P-type_domA"/>
</dbReference>
<comment type="caution">
    <text evidence="13">The sequence shown here is derived from an EMBL/GenBank/DDBJ whole genome shotgun (WGS) entry which is preliminary data.</text>
</comment>